<feature type="domain" description="Amidase" evidence="1">
    <location>
        <begin position="23"/>
        <end position="434"/>
    </location>
</feature>
<dbReference type="Proteomes" id="UP001249291">
    <property type="component" value="Unassembled WGS sequence"/>
</dbReference>
<accession>A0ABU1HVJ2</accession>
<dbReference type="EMBL" id="JAVIZQ010000001">
    <property type="protein sequence ID" value="MDR6144069.1"/>
    <property type="molecule type" value="Genomic_DNA"/>
</dbReference>
<comment type="caution">
    <text evidence="2">The sequence shown here is derived from an EMBL/GenBank/DDBJ whole genome shotgun (WGS) entry which is preliminary data.</text>
</comment>
<evidence type="ECO:0000313" key="2">
    <source>
        <dbReference type="EMBL" id="MDR6144069.1"/>
    </source>
</evidence>
<keyword evidence="2" id="KW-0378">Hydrolase</keyword>
<dbReference type="InterPro" id="IPR023631">
    <property type="entry name" value="Amidase_dom"/>
</dbReference>
<dbReference type="SUPFAM" id="SSF75304">
    <property type="entry name" value="Amidase signature (AS) enzymes"/>
    <property type="match status" value="1"/>
</dbReference>
<dbReference type="RefSeq" id="WP_309693917.1">
    <property type="nucleotide sequence ID" value="NZ_JAVIZQ010000001.1"/>
</dbReference>
<evidence type="ECO:0000259" key="1">
    <source>
        <dbReference type="Pfam" id="PF01425"/>
    </source>
</evidence>
<proteinExistence type="predicted"/>
<dbReference type="GO" id="GO:0016787">
    <property type="term" value="F:hydrolase activity"/>
    <property type="evidence" value="ECO:0007669"/>
    <property type="project" value="UniProtKB-KW"/>
</dbReference>
<reference evidence="2 3" key="1">
    <citation type="submission" date="2023-08" db="EMBL/GenBank/DDBJ databases">
        <title>Functional and genomic diversity of the sorghum phyllosphere microbiome.</title>
        <authorList>
            <person name="Shade A."/>
        </authorList>
    </citation>
    <scope>NUCLEOTIDE SEQUENCE [LARGE SCALE GENOMIC DNA]</scope>
    <source>
        <strain evidence="2 3">SORGH_AS_0445</strain>
    </source>
</reference>
<organism evidence="2 3">
    <name type="scientific">Microbacterium foliorum</name>
    <dbReference type="NCBI Taxonomy" id="104336"/>
    <lineage>
        <taxon>Bacteria</taxon>
        <taxon>Bacillati</taxon>
        <taxon>Actinomycetota</taxon>
        <taxon>Actinomycetes</taxon>
        <taxon>Micrococcales</taxon>
        <taxon>Microbacteriaceae</taxon>
        <taxon>Microbacterium</taxon>
    </lineage>
</organism>
<dbReference type="EC" id="3.5.1.-" evidence="2"/>
<dbReference type="InterPro" id="IPR000120">
    <property type="entry name" value="Amidase"/>
</dbReference>
<dbReference type="InterPro" id="IPR036928">
    <property type="entry name" value="AS_sf"/>
</dbReference>
<dbReference type="PANTHER" id="PTHR11895:SF151">
    <property type="entry name" value="GLUTAMYL-TRNA(GLN) AMIDOTRANSFERASE SUBUNIT A"/>
    <property type="match status" value="1"/>
</dbReference>
<dbReference type="Pfam" id="PF01425">
    <property type="entry name" value="Amidase"/>
    <property type="match status" value="1"/>
</dbReference>
<name>A0ABU1HVJ2_9MICO</name>
<dbReference type="Gene3D" id="3.90.1300.10">
    <property type="entry name" value="Amidase signature (AS) domain"/>
    <property type="match status" value="1"/>
</dbReference>
<keyword evidence="3" id="KW-1185">Reference proteome</keyword>
<sequence>MKGADSAEQIVCDVAEGRRDILELAEETLRRIRSAAPLGATTYVDPEAVLRGASAAQRAQGSLRGLPIVVKDNIHVAGMPNAAGTEALRNHVPSDHAGSVKALLEAGAFVVAKTNMHELAFGATSANAAFGDVRNPHDLDRFAGGSSGGTAALVAAGAVPSGLGTDTGGSVRIPSALTGVCGFRPSTGSYDGYGVTPLSTTRDTIGPIANTVRGCMILDDVLRTREFDIDEPAAGRIRLGIPRTYFVDDLDAWVRAAWDEVLAALETDGVELVPVDVDEIARIERRWGQTLVEYEAPRLLAEYLQEFAGGISVDELFSLVASPDVRVIIDRFSAVGEDDYIQCLRDRERMQREYAALFARERVHALAFPTTPRVAGRLDSSDTLGGDFSAFVRNTSPGSFSGLPGITMPIEVHPAALPVGFALDGPRGSDRALLHLAERLEPVVSGAIYSTGDKTSASCRPPRVARTR</sequence>
<evidence type="ECO:0000313" key="3">
    <source>
        <dbReference type="Proteomes" id="UP001249291"/>
    </source>
</evidence>
<dbReference type="InterPro" id="IPR020556">
    <property type="entry name" value="Amidase_CS"/>
</dbReference>
<gene>
    <name evidence="2" type="ORF">QE375_003623</name>
</gene>
<protein>
    <submittedName>
        <fullName evidence="2">Asp-tRNA(Asn)/Glu-tRNA(Gln) amidotransferase A subunit family amidase</fullName>
        <ecNumber evidence="2">3.5.1.-</ecNumber>
    </submittedName>
</protein>
<dbReference type="PROSITE" id="PS00571">
    <property type="entry name" value="AMIDASES"/>
    <property type="match status" value="1"/>
</dbReference>
<dbReference type="PANTHER" id="PTHR11895">
    <property type="entry name" value="TRANSAMIDASE"/>
    <property type="match status" value="1"/>
</dbReference>